<evidence type="ECO:0000313" key="2">
    <source>
        <dbReference type="Proteomes" id="UP000316079"/>
    </source>
</evidence>
<protein>
    <submittedName>
        <fullName evidence="1">Uncharacterized protein</fullName>
    </submittedName>
</protein>
<keyword evidence="2" id="KW-1185">Reference proteome</keyword>
<sequence>MLSSRSRLPPMLKGPAAEFRYQLALQQIQAASDVKSLARSRSACSLLVLLVVPDSVGSSPAFSPPD</sequence>
<reference evidence="1 2" key="1">
    <citation type="journal article" date="2019" name="Sci. Data">
        <title>Hybrid genome assembly and annotation of Danionella translucida.</title>
        <authorList>
            <person name="Kadobianskyi M."/>
            <person name="Schulze L."/>
            <person name="Schuelke M."/>
            <person name="Judkewitz B."/>
        </authorList>
    </citation>
    <scope>NUCLEOTIDE SEQUENCE [LARGE SCALE GENOMIC DNA]</scope>
    <source>
        <strain evidence="1 2">Bolton</strain>
    </source>
</reference>
<name>A0A553ML48_9TELE</name>
<comment type="caution">
    <text evidence="1">The sequence shown here is derived from an EMBL/GenBank/DDBJ whole genome shotgun (WGS) entry which is preliminary data.</text>
</comment>
<gene>
    <name evidence="1" type="ORF">DNTS_009842</name>
</gene>
<organism evidence="1 2">
    <name type="scientific">Danionella cerebrum</name>
    <dbReference type="NCBI Taxonomy" id="2873325"/>
    <lineage>
        <taxon>Eukaryota</taxon>
        <taxon>Metazoa</taxon>
        <taxon>Chordata</taxon>
        <taxon>Craniata</taxon>
        <taxon>Vertebrata</taxon>
        <taxon>Euteleostomi</taxon>
        <taxon>Actinopterygii</taxon>
        <taxon>Neopterygii</taxon>
        <taxon>Teleostei</taxon>
        <taxon>Ostariophysi</taxon>
        <taxon>Cypriniformes</taxon>
        <taxon>Danionidae</taxon>
        <taxon>Danioninae</taxon>
        <taxon>Danionella</taxon>
    </lineage>
</organism>
<accession>A0A553ML48</accession>
<dbReference type="AlphaFoldDB" id="A0A553ML48"/>
<dbReference type="EMBL" id="SRMA01027420">
    <property type="protein sequence ID" value="TRY53897.1"/>
    <property type="molecule type" value="Genomic_DNA"/>
</dbReference>
<dbReference type="Proteomes" id="UP000316079">
    <property type="component" value="Unassembled WGS sequence"/>
</dbReference>
<evidence type="ECO:0000313" key="1">
    <source>
        <dbReference type="EMBL" id="TRY53897.1"/>
    </source>
</evidence>
<proteinExistence type="predicted"/>